<reference evidence="2" key="1">
    <citation type="submission" date="2015-12" db="EMBL/GenBank/DDBJ databases">
        <title>Gene expression during late stages of embryo sac development: a critical building block for successful pollen-pistil interactions.</title>
        <authorList>
            <person name="Liu Y."/>
            <person name="Joly V."/>
            <person name="Sabar M."/>
            <person name="Matton D.P."/>
        </authorList>
    </citation>
    <scope>NUCLEOTIDE SEQUENCE</scope>
</reference>
<dbReference type="EMBL" id="GEDG01033028">
    <property type="protein sequence ID" value="JAP10483.1"/>
    <property type="molecule type" value="Transcribed_RNA"/>
</dbReference>
<evidence type="ECO:0000259" key="1">
    <source>
        <dbReference type="Pfam" id="PF03732"/>
    </source>
</evidence>
<name>A0A0V0GRD8_SOLCH</name>
<feature type="non-terminal residue" evidence="2">
    <location>
        <position position="1"/>
    </location>
</feature>
<protein>
    <submittedName>
        <fullName evidence="2">Putative ovule protein</fullName>
    </submittedName>
</protein>
<dbReference type="Pfam" id="PF03732">
    <property type="entry name" value="Retrotrans_gag"/>
    <property type="match status" value="1"/>
</dbReference>
<dbReference type="InterPro" id="IPR005162">
    <property type="entry name" value="Retrotrans_gag_dom"/>
</dbReference>
<sequence>GVVRQHGVEFVTFQLQGEAKEWWRAYVKCRSSTLPRLTWTLFYALFLEKYVLRTLRDCKKDEFMDLEQCGMSMIAYEDKFHVCLGMLCNW</sequence>
<proteinExistence type="predicted"/>
<organism evidence="2">
    <name type="scientific">Solanum chacoense</name>
    <name type="common">Chaco potato</name>
    <dbReference type="NCBI Taxonomy" id="4108"/>
    <lineage>
        <taxon>Eukaryota</taxon>
        <taxon>Viridiplantae</taxon>
        <taxon>Streptophyta</taxon>
        <taxon>Embryophyta</taxon>
        <taxon>Tracheophyta</taxon>
        <taxon>Spermatophyta</taxon>
        <taxon>Magnoliopsida</taxon>
        <taxon>eudicotyledons</taxon>
        <taxon>Gunneridae</taxon>
        <taxon>Pentapetalae</taxon>
        <taxon>asterids</taxon>
        <taxon>lamiids</taxon>
        <taxon>Solanales</taxon>
        <taxon>Solanaceae</taxon>
        <taxon>Solanoideae</taxon>
        <taxon>Solaneae</taxon>
        <taxon>Solanum</taxon>
    </lineage>
</organism>
<dbReference type="AlphaFoldDB" id="A0A0V0GRD8"/>
<evidence type="ECO:0000313" key="2">
    <source>
        <dbReference type="EMBL" id="JAP10483.1"/>
    </source>
</evidence>
<accession>A0A0V0GRD8</accession>
<feature type="domain" description="Retrotransposon gag" evidence="1">
    <location>
        <begin position="10"/>
        <end position="81"/>
    </location>
</feature>